<dbReference type="GO" id="GO:0045454">
    <property type="term" value="P:cell redox homeostasis"/>
    <property type="evidence" value="ECO:0007669"/>
    <property type="project" value="TreeGrafter"/>
</dbReference>
<keyword evidence="1" id="KW-0676">Redox-active center</keyword>
<dbReference type="PANTHER" id="PTHR32234:SF0">
    <property type="entry name" value="THIOL:DISULFIDE INTERCHANGE PROTEIN DSBD"/>
    <property type="match status" value="1"/>
</dbReference>
<comment type="caution">
    <text evidence="3">The sequence shown here is derived from an EMBL/GenBank/DDBJ whole genome shotgun (WGS) entry which is preliminary data.</text>
</comment>
<dbReference type="SUPFAM" id="SSF52833">
    <property type="entry name" value="Thioredoxin-like"/>
    <property type="match status" value="1"/>
</dbReference>
<dbReference type="PROSITE" id="PS00194">
    <property type="entry name" value="THIOREDOXIN_1"/>
    <property type="match status" value="1"/>
</dbReference>
<evidence type="ECO:0000313" key="3">
    <source>
        <dbReference type="EMBL" id="PWS33343.1"/>
    </source>
</evidence>
<evidence type="ECO:0000313" key="4">
    <source>
        <dbReference type="Proteomes" id="UP000245391"/>
    </source>
</evidence>
<dbReference type="Proteomes" id="UP000245391">
    <property type="component" value="Unassembled WGS sequence"/>
</dbReference>
<dbReference type="InterPro" id="IPR036249">
    <property type="entry name" value="Thioredoxin-like_sf"/>
</dbReference>
<dbReference type="EMBL" id="QGNY01000001">
    <property type="protein sequence ID" value="PWS33343.1"/>
    <property type="molecule type" value="Genomic_DNA"/>
</dbReference>
<keyword evidence="4" id="KW-1185">Reference proteome</keyword>
<feature type="domain" description="Thioredoxin" evidence="2">
    <location>
        <begin position="246"/>
        <end position="388"/>
    </location>
</feature>
<dbReference type="RefSeq" id="WP_109927930.1">
    <property type="nucleotide sequence ID" value="NZ_QGNY01000001.1"/>
</dbReference>
<dbReference type="PROSITE" id="PS51352">
    <property type="entry name" value="THIOREDOXIN_2"/>
    <property type="match status" value="1"/>
</dbReference>
<name>A0A317F4U5_9SPHI</name>
<organism evidence="3 4">
    <name type="scientific">Pedobacter paludis</name>
    <dbReference type="NCBI Taxonomy" id="2203212"/>
    <lineage>
        <taxon>Bacteria</taxon>
        <taxon>Pseudomonadati</taxon>
        <taxon>Bacteroidota</taxon>
        <taxon>Sphingobacteriia</taxon>
        <taxon>Sphingobacteriales</taxon>
        <taxon>Sphingobacteriaceae</taxon>
        <taxon>Pedobacter</taxon>
    </lineage>
</organism>
<proteinExistence type="predicted"/>
<dbReference type="AlphaFoldDB" id="A0A317F4U5"/>
<dbReference type="GO" id="GO:0015035">
    <property type="term" value="F:protein-disulfide reductase activity"/>
    <property type="evidence" value="ECO:0007669"/>
    <property type="project" value="TreeGrafter"/>
</dbReference>
<dbReference type="Pfam" id="PF13098">
    <property type="entry name" value="Thioredoxin_2"/>
    <property type="match status" value="1"/>
</dbReference>
<accession>A0A317F4U5</accession>
<sequence length="390" mass="45255">MQNIIIYLKTLVPTIFLISTFNKLPAQENFINSLKSPYTVKEIDSVRKLLRTVDDRAFVFFRNNENKIIKLKGKTYVLELLSNIIYENKIKPYVINKDARPDWLYIEADLKQYGRFGRHAFLGRKAKQFRRQNDWSNAVPAYDQFFKEFPEDFNFYGWNMLTWEVFEGTLDKSLLKTALGWAKYTCRHFEKNGSLDDKASAIDTYANLLYKLGHRHKAITAQNMAVSFIKHSLDKELLSDLEKNLRLMKEGQPTWPLPTDQGIIFDNKLSWEALKSKAKAENKYIFLDCFATWCGPCKAMDADVFPRKVVGDALNRGFINVKIQFDQTSADNSYVKSWANDARTIEQQYQITGFPTYLFFSPDGELVQRETGYLNVTSFLELINKAKGSS</sequence>
<dbReference type="InterPro" id="IPR013766">
    <property type="entry name" value="Thioredoxin_domain"/>
</dbReference>
<dbReference type="Gene3D" id="3.40.30.10">
    <property type="entry name" value="Glutaredoxin"/>
    <property type="match status" value="1"/>
</dbReference>
<evidence type="ECO:0000256" key="1">
    <source>
        <dbReference type="ARBA" id="ARBA00023284"/>
    </source>
</evidence>
<dbReference type="OrthoDB" id="120730at2"/>
<dbReference type="InterPro" id="IPR017937">
    <property type="entry name" value="Thioredoxin_CS"/>
</dbReference>
<reference evidence="4" key="1">
    <citation type="submission" date="2018-05" db="EMBL/GenBank/DDBJ databases">
        <title>Pedobacter paludis sp. nov., isolated from wetland soil.</title>
        <authorList>
            <person name="Zhang Y."/>
        </authorList>
    </citation>
    <scope>NUCLEOTIDE SEQUENCE [LARGE SCALE GENOMIC DNA]</scope>
    <source>
        <strain evidence="4">R-8</strain>
    </source>
</reference>
<gene>
    <name evidence="3" type="ORF">DF947_01580</name>
</gene>
<protein>
    <recommendedName>
        <fullName evidence="2">Thioredoxin domain-containing protein</fullName>
    </recommendedName>
</protein>
<dbReference type="InterPro" id="IPR012336">
    <property type="entry name" value="Thioredoxin-like_fold"/>
</dbReference>
<evidence type="ECO:0000259" key="2">
    <source>
        <dbReference type="PROSITE" id="PS51352"/>
    </source>
</evidence>
<dbReference type="PANTHER" id="PTHR32234">
    <property type="entry name" value="THIOL:DISULFIDE INTERCHANGE PROTEIN DSBD"/>
    <property type="match status" value="1"/>
</dbReference>